<dbReference type="Pfam" id="PF04773">
    <property type="entry name" value="FecR"/>
    <property type="match status" value="1"/>
</dbReference>
<dbReference type="Proteomes" id="UP001596166">
    <property type="component" value="Unassembled WGS sequence"/>
</dbReference>
<dbReference type="InterPro" id="IPR012373">
    <property type="entry name" value="Ferrdict_sens_TM"/>
</dbReference>
<evidence type="ECO:0000259" key="3">
    <source>
        <dbReference type="Pfam" id="PF04773"/>
    </source>
</evidence>
<keyword evidence="2" id="KW-0812">Transmembrane</keyword>
<evidence type="ECO:0000313" key="5">
    <source>
        <dbReference type="EMBL" id="MFC5355665.1"/>
    </source>
</evidence>
<feature type="transmembrane region" description="Helical" evidence="2">
    <location>
        <begin position="110"/>
        <end position="128"/>
    </location>
</feature>
<name>A0ABW0G3L2_9PROT</name>
<organism evidence="5 6">
    <name type="scientific">Azospirillum himalayense</name>
    <dbReference type="NCBI Taxonomy" id="654847"/>
    <lineage>
        <taxon>Bacteria</taxon>
        <taxon>Pseudomonadati</taxon>
        <taxon>Pseudomonadota</taxon>
        <taxon>Alphaproteobacteria</taxon>
        <taxon>Rhodospirillales</taxon>
        <taxon>Azospirillaceae</taxon>
        <taxon>Azospirillum</taxon>
    </lineage>
</organism>
<dbReference type="PIRSF" id="PIRSF018266">
    <property type="entry name" value="FecR"/>
    <property type="match status" value="1"/>
</dbReference>
<dbReference type="EMBL" id="JBHSLC010000019">
    <property type="protein sequence ID" value="MFC5355665.1"/>
    <property type="molecule type" value="Genomic_DNA"/>
</dbReference>
<evidence type="ECO:0000313" key="6">
    <source>
        <dbReference type="Proteomes" id="UP001596166"/>
    </source>
</evidence>
<keyword evidence="2" id="KW-0472">Membrane</keyword>
<keyword evidence="2" id="KW-1133">Transmembrane helix</keyword>
<reference evidence="6" key="1">
    <citation type="journal article" date="2019" name="Int. J. Syst. Evol. Microbiol.">
        <title>The Global Catalogue of Microorganisms (GCM) 10K type strain sequencing project: providing services to taxonomists for standard genome sequencing and annotation.</title>
        <authorList>
            <consortium name="The Broad Institute Genomics Platform"/>
            <consortium name="The Broad Institute Genome Sequencing Center for Infectious Disease"/>
            <person name="Wu L."/>
            <person name="Ma J."/>
        </authorList>
    </citation>
    <scope>NUCLEOTIDE SEQUENCE [LARGE SCALE GENOMIC DNA]</scope>
    <source>
        <strain evidence="6">CCUG 58760</strain>
    </source>
</reference>
<evidence type="ECO:0000256" key="2">
    <source>
        <dbReference type="SAM" id="Phobius"/>
    </source>
</evidence>
<dbReference type="Pfam" id="PF16220">
    <property type="entry name" value="DUF4880"/>
    <property type="match status" value="1"/>
</dbReference>
<keyword evidence="6" id="KW-1185">Reference proteome</keyword>
<evidence type="ECO:0000259" key="4">
    <source>
        <dbReference type="Pfam" id="PF16220"/>
    </source>
</evidence>
<comment type="caution">
    <text evidence="5">The sequence shown here is derived from an EMBL/GenBank/DDBJ whole genome shotgun (WGS) entry which is preliminary data.</text>
</comment>
<dbReference type="PANTHER" id="PTHR30273:SF2">
    <property type="entry name" value="PROTEIN FECR"/>
    <property type="match status" value="1"/>
</dbReference>
<dbReference type="InterPro" id="IPR032623">
    <property type="entry name" value="FecR_N"/>
</dbReference>
<dbReference type="Gene3D" id="3.55.50.30">
    <property type="match status" value="1"/>
</dbReference>
<feature type="domain" description="FecR N-terminal" evidence="4">
    <location>
        <begin position="34"/>
        <end position="75"/>
    </location>
</feature>
<proteinExistence type="predicted"/>
<protein>
    <submittedName>
        <fullName evidence="5">FecR family protein</fullName>
    </submittedName>
</protein>
<feature type="domain" description="FecR protein" evidence="3">
    <location>
        <begin position="139"/>
        <end position="230"/>
    </location>
</feature>
<dbReference type="Gene3D" id="2.60.120.1440">
    <property type="match status" value="1"/>
</dbReference>
<dbReference type="InterPro" id="IPR006860">
    <property type="entry name" value="FecR"/>
</dbReference>
<feature type="region of interest" description="Disordered" evidence="1">
    <location>
        <begin position="1"/>
        <end position="28"/>
    </location>
</feature>
<dbReference type="PANTHER" id="PTHR30273">
    <property type="entry name" value="PERIPLASMIC SIGNAL SENSOR AND SIGMA FACTOR ACTIVATOR FECR-RELATED"/>
    <property type="match status" value="1"/>
</dbReference>
<evidence type="ECO:0000256" key="1">
    <source>
        <dbReference type="SAM" id="MobiDB-lite"/>
    </source>
</evidence>
<accession>A0ABW0G3L2</accession>
<sequence>MGPVKEEWKTSVEQDKADGGQDAGPYRHADPITDEALTWFVTLLDAPVDPDTRAAYQAWRNRDPRHAAAFDRLSSLGAMPELQAATFAHQPRSAPSPAAPRSATRRRFGGWRASLAAAALLLAIGVHLQPTLALRLTADHRTAAGERREIALPDRSLLILDTDSAVALDFAEGRRHVRLLRGQAYFDVVSDPAHPFRVTAGFSEVEVTGTAFTVRSDSGRDAVFLERGRVSVSRREPPDQTVSLVPGDRVTATVDGLSAPARPDPAVALAWKDGRYVFHDQPFAAVIDTIRRYHGAPIVLIGDRLAGARVSGNYRLDDPIAAIRSLADVVGARLTELPAGIILLR</sequence>
<gene>
    <name evidence="5" type="ORF">ACFPMG_11670</name>
</gene>